<sequence length="93" mass="10445">MDNNKNETRHSNNKKPWYNQGWMWLIVAAVGIGVLFFALSGLTNEVSNMNESIQDQTKAIEEQTQVTESIKESMDNLITTIQDAVNRLTGANS</sequence>
<dbReference type="RefSeq" id="WP_250095705.1">
    <property type="nucleotide sequence ID" value="NZ_JAKRYL010000005.1"/>
</dbReference>
<keyword evidence="1" id="KW-1133">Transmembrane helix</keyword>
<accession>A0A9X1ZY11</accession>
<comment type="caution">
    <text evidence="2">The sequence shown here is derived from an EMBL/GenBank/DDBJ whole genome shotgun (WGS) entry which is preliminary data.</text>
</comment>
<gene>
    <name evidence="2" type="ORF">MF646_06615</name>
</gene>
<name>A0A9X1ZY11_9BACI</name>
<reference evidence="2" key="1">
    <citation type="submission" date="2022-02" db="EMBL/GenBank/DDBJ databases">
        <title>Halalkalibacter sp. nov. isolated from Lonar Lake, India.</title>
        <authorList>
            <person name="Joshi A."/>
            <person name="Thite S."/>
            <person name="Lodha T."/>
        </authorList>
    </citation>
    <scope>NUCLEOTIDE SEQUENCE</scope>
    <source>
        <strain evidence="2">MEB205</strain>
    </source>
</reference>
<feature type="transmembrane region" description="Helical" evidence="1">
    <location>
        <begin position="21"/>
        <end position="42"/>
    </location>
</feature>
<evidence type="ECO:0000256" key="1">
    <source>
        <dbReference type="SAM" id="Phobius"/>
    </source>
</evidence>
<dbReference type="Proteomes" id="UP001139150">
    <property type="component" value="Unassembled WGS sequence"/>
</dbReference>
<proteinExistence type="predicted"/>
<organism evidence="2 3">
    <name type="scientific">Halalkalibacter alkaliphilus</name>
    <dbReference type="NCBI Taxonomy" id="2917993"/>
    <lineage>
        <taxon>Bacteria</taxon>
        <taxon>Bacillati</taxon>
        <taxon>Bacillota</taxon>
        <taxon>Bacilli</taxon>
        <taxon>Bacillales</taxon>
        <taxon>Bacillaceae</taxon>
        <taxon>Halalkalibacter</taxon>
    </lineage>
</organism>
<protein>
    <submittedName>
        <fullName evidence="2">Uncharacterized protein</fullName>
    </submittedName>
</protein>
<evidence type="ECO:0000313" key="2">
    <source>
        <dbReference type="EMBL" id="MCL7746793.1"/>
    </source>
</evidence>
<keyword evidence="1" id="KW-0812">Transmembrane</keyword>
<keyword evidence="1" id="KW-0472">Membrane</keyword>
<evidence type="ECO:0000313" key="3">
    <source>
        <dbReference type="Proteomes" id="UP001139150"/>
    </source>
</evidence>
<dbReference type="EMBL" id="JAKRYL010000005">
    <property type="protein sequence ID" value="MCL7746793.1"/>
    <property type="molecule type" value="Genomic_DNA"/>
</dbReference>
<dbReference type="AlphaFoldDB" id="A0A9X1ZY11"/>
<keyword evidence="3" id="KW-1185">Reference proteome</keyword>